<keyword evidence="2" id="KW-0472">Membrane</keyword>
<evidence type="ECO:0000256" key="2">
    <source>
        <dbReference type="SAM" id="Phobius"/>
    </source>
</evidence>
<evidence type="ECO:0000313" key="5">
    <source>
        <dbReference type="Proteomes" id="UP000233786"/>
    </source>
</evidence>
<dbReference type="Pfam" id="PF13845">
    <property type="entry name" value="Septum_form"/>
    <property type="match status" value="1"/>
</dbReference>
<name>A0A2N3XSE6_SACSN</name>
<gene>
    <name evidence="4" type="ORF">A8926_1135</name>
</gene>
<dbReference type="InterPro" id="IPR026004">
    <property type="entry name" value="Septum_form"/>
</dbReference>
<reference evidence="4" key="1">
    <citation type="submission" date="2017-12" db="EMBL/GenBank/DDBJ databases">
        <title>Sequencing the genomes of 1000 Actinobacteria strains.</title>
        <authorList>
            <person name="Klenk H.-P."/>
        </authorList>
    </citation>
    <scope>NUCLEOTIDE SEQUENCE [LARGE SCALE GENOMIC DNA]</scope>
    <source>
        <strain evidence="4">DSM 44228</strain>
    </source>
</reference>
<dbReference type="STRING" id="994479.GCA_000194155_06523"/>
<dbReference type="AlphaFoldDB" id="A0A2N3XSE6"/>
<feature type="region of interest" description="Disordered" evidence="1">
    <location>
        <begin position="324"/>
        <end position="364"/>
    </location>
</feature>
<proteinExistence type="predicted"/>
<accession>A0A2N3XSE6</accession>
<protein>
    <submittedName>
        <fullName evidence="4">Regulator of septum formation</fullName>
    </submittedName>
</protein>
<feature type="transmembrane region" description="Helical" evidence="2">
    <location>
        <begin position="45"/>
        <end position="66"/>
    </location>
</feature>
<sequence length="364" mass="38099">MPGNESVPNRPEGIAQIGTRRGIMCSMAARKSPPSPRRNKPSTRVVMISAAIGALLILVVSAVLNWPIGGGPRGSGPGVGGSGQIGSAPAPEAVFDAKAGDCLNWNDPDAGDIRNVTCAEPHLFQVTGSSDLRGKFGDNAPFPNTEQWQQIKQQHCTDVSKGFLSNQFDPHGRFSVGAFTPSEDGWADGDRTLHCGIQQPGPSGKLYPITGSAAEMDQSNVYPVGRCLGINGTAVWDPVDCARPHSVEITGQVDLGEQFPGGYPPEQDQDGFLATRCADLTDQFAGGPTVAKDKGLVPYWDTLAPESWDAGSRQVNCKVSAQLPDGSGLAPVTGSVKGEVQVGKEPAPKDTAPNEPGVPATEPR</sequence>
<keyword evidence="5" id="KW-1185">Reference proteome</keyword>
<keyword evidence="2" id="KW-1133">Transmembrane helix</keyword>
<evidence type="ECO:0000313" key="4">
    <source>
        <dbReference type="EMBL" id="PKW13595.1"/>
    </source>
</evidence>
<keyword evidence="2" id="KW-0812">Transmembrane</keyword>
<evidence type="ECO:0000259" key="3">
    <source>
        <dbReference type="Pfam" id="PF13845"/>
    </source>
</evidence>
<dbReference type="Proteomes" id="UP000233786">
    <property type="component" value="Unassembled WGS sequence"/>
</dbReference>
<organism evidence="4 5">
    <name type="scientific">Saccharopolyspora spinosa</name>
    <dbReference type="NCBI Taxonomy" id="60894"/>
    <lineage>
        <taxon>Bacteria</taxon>
        <taxon>Bacillati</taxon>
        <taxon>Actinomycetota</taxon>
        <taxon>Actinomycetes</taxon>
        <taxon>Pseudonocardiales</taxon>
        <taxon>Pseudonocardiaceae</taxon>
        <taxon>Saccharopolyspora</taxon>
    </lineage>
</organism>
<comment type="caution">
    <text evidence="4">The sequence shown here is derived from an EMBL/GenBank/DDBJ whole genome shotgun (WGS) entry which is preliminary data.</text>
</comment>
<evidence type="ECO:0000256" key="1">
    <source>
        <dbReference type="SAM" id="MobiDB-lite"/>
    </source>
</evidence>
<dbReference type="EMBL" id="PJNB01000001">
    <property type="protein sequence ID" value="PKW13595.1"/>
    <property type="molecule type" value="Genomic_DNA"/>
</dbReference>
<feature type="domain" description="Septum formation-related" evidence="3">
    <location>
        <begin position="99"/>
        <end position="317"/>
    </location>
</feature>